<dbReference type="Proteomes" id="UP000053780">
    <property type="component" value="Unassembled WGS sequence"/>
</dbReference>
<protein>
    <submittedName>
        <fullName evidence="2">Uncharacterized protein</fullName>
    </submittedName>
</protein>
<dbReference type="EMBL" id="KE647096">
    <property type="protein sequence ID" value="EQB61753.1"/>
    <property type="molecule type" value="Genomic_DNA"/>
</dbReference>
<keyword evidence="1" id="KW-0812">Transmembrane</keyword>
<feature type="transmembrane region" description="Helical" evidence="1">
    <location>
        <begin position="112"/>
        <end position="130"/>
    </location>
</feature>
<accession>T0LBM4</accession>
<keyword evidence="3" id="KW-1185">Reference proteome</keyword>
<feature type="transmembrane region" description="Helical" evidence="1">
    <location>
        <begin position="142"/>
        <end position="163"/>
    </location>
</feature>
<evidence type="ECO:0000256" key="1">
    <source>
        <dbReference type="SAM" id="Phobius"/>
    </source>
</evidence>
<keyword evidence="1" id="KW-1133">Transmembrane helix</keyword>
<evidence type="ECO:0000313" key="3">
    <source>
        <dbReference type="Proteomes" id="UP000053780"/>
    </source>
</evidence>
<dbReference type="AlphaFoldDB" id="T0LBM4"/>
<evidence type="ECO:0000313" key="2">
    <source>
        <dbReference type="EMBL" id="EQB61753.1"/>
    </source>
</evidence>
<proteinExistence type="predicted"/>
<reference evidence="2 3" key="1">
    <citation type="journal article" date="2013" name="BMC Genomics">
        <title>Genome sequencing and comparative genomics of honey bee microsporidia, Nosema apis reveal novel insights into host-parasite interactions.</title>
        <authorList>
            <person name="Chen Yp."/>
            <person name="Pettis J.S."/>
            <person name="Zhao Y."/>
            <person name="Liu X."/>
            <person name="Tallon L.J."/>
            <person name="Sadzewicz L.D."/>
            <person name="Li R."/>
            <person name="Zheng H."/>
            <person name="Huang S."/>
            <person name="Zhang X."/>
            <person name="Hamilton M.C."/>
            <person name="Pernal S.F."/>
            <person name="Melathopoulos A.P."/>
            <person name="Yan X."/>
            <person name="Evans J.D."/>
        </authorList>
    </citation>
    <scope>NUCLEOTIDE SEQUENCE [LARGE SCALE GENOMIC DNA]</scope>
    <source>
        <strain evidence="2 3">BRL 01</strain>
    </source>
</reference>
<sequence>MVLNADYIGFKLMIFVFMNIIMIFNLIKKTSVNVILLLFYYDNNLCANVLNRFYLMGNICTASLCKIFSFIYIDNENENYISIYSLIYKKSYYETVKELKNIKLNQKISVRLLLYPYVIISMFLIHKNAYFTFFSSYQKHLLIFESHILFIEIFFTIQAYIILNDHIGKEKPEI</sequence>
<keyword evidence="1" id="KW-0472">Membrane</keyword>
<organism evidence="2 3">
    <name type="scientific">Vairimorpha apis BRL 01</name>
    <dbReference type="NCBI Taxonomy" id="1037528"/>
    <lineage>
        <taxon>Eukaryota</taxon>
        <taxon>Fungi</taxon>
        <taxon>Fungi incertae sedis</taxon>
        <taxon>Microsporidia</taxon>
        <taxon>Nosematidae</taxon>
        <taxon>Vairimorpha</taxon>
    </lineage>
</organism>
<name>T0LBM4_9MICR</name>
<feature type="transmembrane region" description="Helical" evidence="1">
    <location>
        <begin position="12"/>
        <end position="41"/>
    </location>
</feature>
<dbReference type="VEuPathDB" id="MicrosporidiaDB:NAPIS_ORF00676"/>
<dbReference type="HOGENOM" id="CLU_1540490_0_0_1"/>
<gene>
    <name evidence="2" type="ORF">NAPIS_ORF00676</name>
</gene>